<dbReference type="Proteomes" id="UP000237347">
    <property type="component" value="Unassembled WGS sequence"/>
</dbReference>
<protein>
    <submittedName>
        <fullName evidence="3">Uncharacterized protein</fullName>
    </submittedName>
</protein>
<name>A0AAW0LH95_QUESU</name>
<keyword evidence="4" id="KW-1185">Reference proteome</keyword>
<keyword evidence="2" id="KW-1133">Transmembrane helix</keyword>
<accession>A0AAW0LH95</accession>
<evidence type="ECO:0000313" key="3">
    <source>
        <dbReference type="EMBL" id="KAK7850982.1"/>
    </source>
</evidence>
<dbReference type="EMBL" id="PKMF04000093">
    <property type="protein sequence ID" value="KAK7850982.1"/>
    <property type="molecule type" value="Genomic_DNA"/>
</dbReference>
<keyword evidence="2" id="KW-0472">Membrane</keyword>
<evidence type="ECO:0000256" key="2">
    <source>
        <dbReference type="SAM" id="Phobius"/>
    </source>
</evidence>
<reference evidence="3 4" key="1">
    <citation type="journal article" date="2018" name="Sci. Data">
        <title>The draft genome sequence of cork oak.</title>
        <authorList>
            <person name="Ramos A.M."/>
            <person name="Usie A."/>
            <person name="Barbosa P."/>
            <person name="Barros P.M."/>
            <person name="Capote T."/>
            <person name="Chaves I."/>
            <person name="Simoes F."/>
            <person name="Abreu I."/>
            <person name="Carrasquinho I."/>
            <person name="Faro C."/>
            <person name="Guimaraes J.B."/>
            <person name="Mendonca D."/>
            <person name="Nobrega F."/>
            <person name="Rodrigues L."/>
            <person name="Saibo N.J.M."/>
            <person name="Varela M.C."/>
            <person name="Egas C."/>
            <person name="Matos J."/>
            <person name="Miguel C.M."/>
            <person name="Oliveira M.M."/>
            <person name="Ricardo C.P."/>
            <person name="Goncalves S."/>
        </authorList>
    </citation>
    <scope>NUCLEOTIDE SEQUENCE [LARGE SCALE GENOMIC DNA]</scope>
    <source>
        <strain evidence="4">cv. HL8</strain>
    </source>
</reference>
<gene>
    <name evidence="3" type="ORF">CFP56_043292</name>
</gene>
<feature type="region of interest" description="Disordered" evidence="1">
    <location>
        <begin position="1"/>
        <end position="22"/>
    </location>
</feature>
<comment type="caution">
    <text evidence="3">The sequence shown here is derived from an EMBL/GenBank/DDBJ whole genome shotgun (WGS) entry which is preliminary data.</text>
</comment>
<evidence type="ECO:0000313" key="4">
    <source>
        <dbReference type="Proteomes" id="UP000237347"/>
    </source>
</evidence>
<sequence length="95" mass="10340">MFPTISTNHLGADDDNGGGFRAFSGNSPEERIFLGLLEEAVFLDFIIWIILISSKNMMKAKDPQFAKIDVVIKGFIKCPPSVGTLLVNLAAQQVA</sequence>
<proteinExistence type="predicted"/>
<organism evidence="3 4">
    <name type="scientific">Quercus suber</name>
    <name type="common">Cork oak</name>
    <dbReference type="NCBI Taxonomy" id="58331"/>
    <lineage>
        <taxon>Eukaryota</taxon>
        <taxon>Viridiplantae</taxon>
        <taxon>Streptophyta</taxon>
        <taxon>Embryophyta</taxon>
        <taxon>Tracheophyta</taxon>
        <taxon>Spermatophyta</taxon>
        <taxon>Magnoliopsida</taxon>
        <taxon>eudicotyledons</taxon>
        <taxon>Gunneridae</taxon>
        <taxon>Pentapetalae</taxon>
        <taxon>rosids</taxon>
        <taxon>fabids</taxon>
        <taxon>Fagales</taxon>
        <taxon>Fagaceae</taxon>
        <taxon>Quercus</taxon>
    </lineage>
</organism>
<dbReference type="AlphaFoldDB" id="A0AAW0LH95"/>
<feature type="transmembrane region" description="Helical" evidence="2">
    <location>
        <begin position="32"/>
        <end position="51"/>
    </location>
</feature>
<evidence type="ECO:0000256" key="1">
    <source>
        <dbReference type="SAM" id="MobiDB-lite"/>
    </source>
</evidence>
<keyword evidence="2" id="KW-0812">Transmembrane</keyword>